<feature type="compositionally biased region" description="Low complexity" evidence="5">
    <location>
        <begin position="20"/>
        <end position="29"/>
    </location>
</feature>
<dbReference type="Ensembl" id="ENSGWIT00000005779.1">
    <property type="protein sequence ID" value="ENSGWIP00000005375.1"/>
    <property type="gene ID" value="ENSGWIG00000002907.1"/>
</dbReference>
<evidence type="ECO:0000313" key="7">
    <source>
        <dbReference type="Ensembl" id="ENSGWIP00000005375.1"/>
    </source>
</evidence>
<dbReference type="PANTHER" id="PTHR45652:SF4">
    <property type="entry name" value="INTERMEDIATE FILAMENT PROTEIN-LIKE"/>
    <property type="match status" value="1"/>
</dbReference>
<dbReference type="GO" id="GO:0005737">
    <property type="term" value="C:cytoplasm"/>
    <property type="evidence" value="ECO:0007669"/>
    <property type="project" value="TreeGrafter"/>
</dbReference>
<dbReference type="PROSITE" id="PS51842">
    <property type="entry name" value="IF_ROD_2"/>
    <property type="match status" value="1"/>
</dbReference>
<evidence type="ECO:0000256" key="5">
    <source>
        <dbReference type="SAM" id="MobiDB-lite"/>
    </source>
</evidence>
<proteinExistence type="inferred from homology"/>
<dbReference type="FunFam" id="1.20.5.500:FF:000001">
    <property type="entry name" value="Type II keratin 23"/>
    <property type="match status" value="1"/>
</dbReference>
<dbReference type="RefSeq" id="XP_028293711.1">
    <property type="nucleotide sequence ID" value="XM_028437910.1"/>
</dbReference>
<dbReference type="InterPro" id="IPR018039">
    <property type="entry name" value="IF_conserved"/>
</dbReference>
<dbReference type="CTD" id="335380"/>
<comment type="similarity">
    <text evidence="3">Belongs to the intermediate filament family.</text>
</comment>
<dbReference type="Gene3D" id="1.20.5.500">
    <property type="entry name" value="Single helix bin"/>
    <property type="match status" value="1"/>
</dbReference>
<feature type="coiled-coil region" evidence="4">
    <location>
        <begin position="288"/>
        <end position="347"/>
    </location>
</feature>
<dbReference type="GeneID" id="114456262"/>
<dbReference type="PANTHER" id="PTHR45652">
    <property type="entry name" value="GLIAL FIBRILLARY ACIDIC PROTEIN"/>
    <property type="match status" value="1"/>
</dbReference>
<dbReference type="Gene3D" id="1.20.5.1160">
    <property type="entry name" value="Vasodilator-stimulated phosphoprotein"/>
    <property type="match status" value="1"/>
</dbReference>
<dbReference type="Gene3D" id="1.20.5.170">
    <property type="match status" value="1"/>
</dbReference>
<reference evidence="7" key="1">
    <citation type="submission" date="2020-06" db="EMBL/GenBank/DDBJ databases">
        <authorList>
            <consortium name="Wellcome Sanger Institute Data Sharing"/>
        </authorList>
    </citation>
    <scope>NUCLEOTIDE SEQUENCE [LARGE SCALE GENOMIC DNA]</scope>
</reference>
<organism evidence="7 8">
    <name type="scientific">Gouania willdenowi</name>
    <name type="common">Blunt-snouted clingfish</name>
    <name type="synonym">Lepadogaster willdenowi</name>
    <dbReference type="NCBI Taxonomy" id="441366"/>
    <lineage>
        <taxon>Eukaryota</taxon>
        <taxon>Metazoa</taxon>
        <taxon>Chordata</taxon>
        <taxon>Craniata</taxon>
        <taxon>Vertebrata</taxon>
        <taxon>Euteleostomi</taxon>
        <taxon>Actinopterygii</taxon>
        <taxon>Neopterygii</taxon>
        <taxon>Teleostei</taxon>
        <taxon>Neoteleostei</taxon>
        <taxon>Acanthomorphata</taxon>
        <taxon>Ovalentaria</taxon>
        <taxon>Blenniimorphae</taxon>
        <taxon>Blenniiformes</taxon>
        <taxon>Gobiesocoidei</taxon>
        <taxon>Gobiesocidae</taxon>
        <taxon>Gobiesocinae</taxon>
        <taxon>Gouania</taxon>
    </lineage>
</organism>
<dbReference type="SUPFAM" id="SSF64593">
    <property type="entry name" value="Intermediate filament protein, coiled coil region"/>
    <property type="match status" value="2"/>
</dbReference>
<reference evidence="7" key="3">
    <citation type="submission" date="2025-09" db="UniProtKB">
        <authorList>
            <consortium name="Ensembl"/>
        </authorList>
    </citation>
    <scope>IDENTIFICATION</scope>
</reference>
<keyword evidence="1 3" id="KW-0403">Intermediate filament</keyword>
<evidence type="ECO:0000313" key="8">
    <source>
        <dbReference type="Proteomes" id="UP000694680"/>
    </source>
</evidence>
<keyword evidence="8" id="KW-1185">Reference proteome</keyword>
<evidence type="ECO:0000256" key="2">
    <source>
        <dbReference type="ARBA" id="ARBA00023054"/>
    </source>
</evidence>
<accession>A0A8C5DMD1</accession>
<dbReference type="InterPro" id="IPR039008">
    <property type="entry name" value="IF_rod_dom"/>
</dbReference>
<evidence type="ECO:0000259" key="6">
    <source>
        <dbReference type="PROSITE" id="PS51842"/>
    </source>
</evidence>
<dbReference type="GO" id="GO:0099160">
    <property type="term" value="C:postsynaptic intermediate filament cytoskeleton"/>
    <property type="evidence" value="ECO:0007669"/>
    <property type="project" value="TreeGrafter"/>
</dbReference>
<protein>
    <submittedName>
        <fullName evidence="7">Neurofilament light polypeptide-like</fullName>
    </submittedName>
</protein>
<dbReference type="GO" id="GO:0005882">
    <property type="term" value="C:intermediate filament"/>
    <property type="evidence" value="ECO:0007669"/>
    <property type="project" value="UniProtKB-KW"/>
</dbReference>
<dbReference type="GO" id="GO:0033693">
    <property type="term" value="P:neurofilament bundle assembly"/>
    <property type="evidence" value="ECO:0007669"/>
    <property type="project" value="TreeGrafter"/>
</dbReference>
<dbReference type="GO" id="GO:0030424">
    <property type="term" value="C:axon"/>
    <property type="evidence" value="ECO:0007669"/>
    <property type="project" value="TreeGrafter"/>
</dbReference>
<feature type="compositionally biased region" description="Polar residues" evidence="5">
    <location>
        <begin position="1"/>
        <end position="19"/>
    </location>
</feature>
<feature type="domain" description="IF rod" evidence="6">
    <location>
        <begin position="59"/>
        <end position="369"/>
    </location>
</feature>
<reference evidence="7" key="2">
    <citation type="submission" date="2025-08" db="UniProtKB">
        <authorList>
            <consortium name="Ensembl"/>
        </authorList>
    </citation>
    <scope>IDENTIFICATION</scope>
</reference>
<dbReference type="AlphaFoldDB" id="A0A8C5DMD1"/>
<dbReference type="Proteomes" id="UP000694680">
    <property type="component" value="Chromosome 22"/>
</dbReference>
<dbReference type="PROSITE" id="PS00226">
    <property type="entry name" value="IF_ROD_1"/>
    <property type="match status" value="1"/>
</dbReference>
<dbReference type="GO" id="GO:0099184">
    <property type="term" value="F:structural constituent of postsynaptic intermediate filament cytoskeleton"/>
    <property type="evidence" value="ECO:0007669"/>
    <property type="project" value="TreeGrafter"/>
</dbReference>
<dbReference type="FunFam" id="1.20.5.170:FF:000002">
    <property type="entry name" value="Type I keratin KA11"/>
    <property type="match status" value="1"/>
</dbReference>
<sequence>MTSNSVFSSRRPWNSYRGNSPSSTSLYPSSASSVKKLLRMDLAEVSTHNTELLSLRSQEREQLVNLNDRFVGYIEKVRHLEQQNRSLLVELETLRKQQNNPSRLQALYEGEVRSLKAMIHSENMERGRMEAERDYLRDVFEQMKERCEEEEGRRLDTEEVLQRAREEMSNSELYICDAQASVVSLCEELLFQKKVFAVEQAELQAQLQMVNISVEIDTSRPDLTTALRDIRAQYETLANKNMRSAEGWYQSKVANIAEMASKNSEAVHAIRQETMEYRRMLQLRSSEIEALRNAIGSLTKQLEDLEETQAKEVTKYQEKILKLEEDISDAKQEMTHYLREYQDLLNVKMALDIEIAAYRKLLEGEEIRLAFPSLPTLN</sequence>
<dbReference type="Pfam" id="PF00038">
    <property type="entry name" value="Filament"/>
    <property type="match status" value="1"/>
</dbReference>
<evidence type="ECO:0000256" key="1">
    <source>
        <dbReference type="ARBA" id="ARBA00022754"/>
    </source>
</evidence>
<evidence type="ECO:0000256" key="3">
    <source>
        <dbReference type="RuleBase" id="RU000685"/>
    </source>
</evidence>
<feature type="region of interest" description="Disordered" evidence="5">
    <location>
        <begin position="1"/>
        <end position="29"/>
    </location>
</feature>
<gene>
    <name evidence="7" type="primary">neff2</name>
</gene>
<dbReference type="OrthoDB" id="2441647at2759"/>
<dbReference type="InterPro" id="IPR050405">
    <property type="entry name" value="Intermediate_filament"/>
</dbReference>
<evidence type="ECO:0000256" key="4">
    <source>
        <dbReference type="SAM" id="Coils"/>
    </source>
</evidence>
<name>A0A8C5DMD1_GOUWI</name>
<keyword evidence="2 4" id="KW-0175">Coiled coil</keyword>
<dbReference type="SMART" id="SM01391">
    <property type="entry name" value="Filament"/>
    <property type="match status" value="1"/>
</dbReference>